<comment type="caution">
    <text evidence="2">The sequence shown here is derived from an EMBL/GenBank/DDBJ whole genome shotgun (WGS) entry which is preliminary data.</text>
</comment>
<proteinExistence type="predicted"/>
<name>A0A813MJD8_9BILA</name>
<gene>
    <name evidence="2" type="ORF">BJG266_LOCUS713</name>
    <name evidence="3" type="ORF">QVE165_LOCUS9945</name>
</gene>
<feature type="chain" id="PRO_5036409031" description="EGF-like domain-containing protein" evidence="1">
    <location>
        <begin position="24"/>
        <end position="361"/>
    </location>
</feature>
<evidence type="ECO:0000313" key="5">
    <source>
        <dbReference type="Proteomes" id="UP000663877"/>
    </source>
</evidence>
<sequence length="361" mass="41924">MFFQWSIFIHFCLLIIFIKPIKSSENCSIDYDRYKRSYGYSLTYHCINLQTLSYDLLQTKPIADKKLPLKITASPNLHIHKEICGYHQKQHLLGLLIDSSHIRSIGSRAFSCRTLRVLSISHTQFTSPNLPDDIFLNASQLQTIRLVHVNIARLPTSLETLSNLTELILDDMHSLLAYPSIENLISLRYLHIFTSINYFPLNYIEILNSLTHIQIIHFGSRTIDTFPRELFHLNGYQLTDVSLYSENITCQSCKIDWFKTIVKTLMLYGWANRTKEQFVNKNFHLITKTTQYYKLDIIAYCGDMRLGSEPLMVHNAPLCCNKGYYHCATERSTCQRVSNTFSRCKCLNGYYEDSYGDCISI</sequence>
<dbReference type="Proteomes" id="UP000663877">
    <property type="component" value="Unassembled WGS sequence"/>
</dbReference>
<evidence type="ECO:0000256" key="1">
    <source>
        <dbReference type="SAM" id="SignalP"/>
    </source>
</evidence>
<dbReference type="Proteomes" id="UP000663832">
    <property type="component" value="Unassembled WGS sequence"/>
</dbReference>
<dbReference type="OrthoDB" id="9994470at2759"/>
<evidence type="ECO:0000313" key="4">
    <source>
        <dbReference type="Proteomes" id="UP000663832"/>
    </source>
</evidence>
<dbReference type="PANTHER" id="PTHR47186:SF18">
    <property type="entry name" value="RX N-TERMINAL DOMAIN-CONTAINING PROTEIN"/>
    <property type="match status" value="1"/>
</dbReference>
<evidence type="ECO:0008006" key="6">
    <source>
        <dbReference type="Google" id="ProtNLM"/>
    </source>
</evidence>
<keyword evidence="1" id="KW-0732">Signal</keyword>
<keyword evidence="4" id="KW-1185">Reference proteome</keyword>
<dbReference type="AlphaFoldDB" id="A0A813MJD8"/>
<protein>
    <recommendedName>
        <fullName evidence="6">EGF-like domain-containing protein</fullName>
    </recommendedName>
</protein>
<organism evidence="2 5">
    <name type="scientific">Adineta steineri</name>
    <dbReference type="NCBI Taxonomy" id="433720"/>
    <lineage>
        <taxon>Eukaryota</taxon>
        <taxon>Metazoa</taxon>
        <taxon>Spiralia</taxon>
        <taxon>Gnathifera</taxon>
        <taxon>Rotifera</taxon>
        <taxon>Eurotatoria</taxon>
        <taxon>Bdelloidea</taxon>
        <taxon>Adinetida</taxon>
        <taxon>Adinetidae</taxon>
        <taxon>Adineta</taxon>
    </lineage>
</organism>
<accession>A0A813MJD8</accession>
<dbReference type="EMBL" id="CAJNOM010000046">
    <property type="protein sequence ID" value="CAF0909897.1"/>
    <property type="molecule type" value="Genomic_DNA"/>
</dbReference>
<dbReference type="PANTHER" id="PTHR47186">
    <property type="entry name" value="LEUCINE-RICH REPEAT-CONTAINING PROTEIN 57"/>
    <property type="match status" value="1"/>
</dbReference>
<dbReference type="SUPFAM" id="SSF52058">
    <property type="entry name" value="L domain-like"/>
    <property type="match status" value="1"/>
</dbReference>
<reference evidence="2" key="1">
    <citation type="submission" date="2021-02" db="EMBL/GenBank/DDBJ databases">
        <authorList>
            <person name="Nowell W R."/>
        </authorList>
    </citation>
    <scope>NUCLEOTIDE SEQUENCE</scope>
</reference>
<evidence type="ECO:0000313" key="2">
    <source>
        <dbReference type="EMBL" id="CAF0725632.1"/>
    </source>
</evidence>
<evidence type="ECO:0000313" key="3">
    <source>
        <dbReference type="EMBL" id="CAF0909897.1"/>
    </source>
</evidence>
<dbReference type="Gene3D" id="3.80.10.10">
    <property type="entry name" value="Ribonuclease Inhibitor"/>
    <property type="match status" value="1"/>
</dbReference>
<feature type="signal peptide" evidence="1">
    <location>
        <begin position="1"/>
        <end position="23"/>
    </location>
</feature>
<dbReference type="InterPro" id="IPR032675">
    <property type="entry name" value="LRR_dom_sf"/>
</dbReference>
<dbReference type="EMBL" id="CAJNOI010000002">
    <property type="protein sequence ID" value="CAF0725632.1"/>
    <property type="molecule type" value="Genomic_DNA"/>
</dbReference>